<gene>
    <name evidence="4" type="ORF">GEV37_04920</name>
</gene>
<evidence type="ECO:0000313" key="5">
    <source>
        <dbReference type="Proteomes" id="UP001319882"/>
    </source>
</evidence>
<dbReference type="InterPro" id="IPR036291">
    <property type="entry name" value="NAD(P)-bd_dom_sf"/>
</dbReference>
<sequence length="303" mass="32791">MRVLITGGSGFVGRRLCERLLARGDRVDVVSRSPSKAARTLPGECQVRDSAMGSIETPPEAIVNLAGESIAGKRWSETQKKRLLASRVEATTTLVEFCRAIEKTGKPLPTVMVSGSAMGYYGDQGSRVVDEQTPPHAEFAHRLCAQWEAAAEPVTALGVRLALLRTGLVLDADGGTLAKMLPPFKFGLGGRFGDGRQFMPWVHRDDLVEAILYLIDQPSLEGPFNGSAPHPVTNAEFTRTLARQLHRPALFPVPAFALKAGLGEMSRLLLTGADMRPARLQGAGFDFRYPTLEDALKEILADA</sequence>
<comment type="caution">
    <text evidence="4">The sequence shown here is derived from an EMBL/GenBank/DDBJ whole genome shotgun (WGS) entry which is preliminary data.</text>
</comment>
<dbReference type="PANTHER" id="PTHR11092">
    <property type="entry name" value="SUGAR NUCLEOTIDE EPIMERASE RELATED"/>
    <property type="match status" value="1"/>
</dbReference>
<dbReference type="NCBIfam" id="TIGR01777">
    <property type="entry name" value="yfcH"/>
    <property type="match status" value="1"/>
</dbReference>
<evidence type="ECO:0000259" key="2">
    <source>
        <dbReference type="Pfam" id="PF01370"/>
    </source>
</evidence>
<evidence type="ECO:0000256" key="1">
    <source>
        <dbReference type="ARBA" id="ARBA00009353"/>
    </source>
</evidence>
<dbReference type="Pfam" id="PF08338">
    <property type="entry name" value="DUF1731"/>
    <property type="match status" value="1"/>
</dbReference>
<dbReference type="PANTHER" id="PTHR11092:SF0">
    <property type="entry name" value="EPIMERASE FAMILY PROTEIN SDR39U1"/>
    <property type="match status" value="1"/>
</dbReference>
<accession>A0ABS8DQ76</accession>
<reference evidence="4 5" key="1">
    <citation type="journal article" date="2021" name="Sci. Rep.">
        <title>Genome analysis of a halophilic bacterium Halomonas malpeensis YU-PRIM-29(T) reveals its exopolysaccharide and pigment producing capabilities.</title>
        <authorList>
            <person name="Athmika"/>
            <person name="Ghate S.D."/>
            <person name="Arun A.B."/>
            <person name="Rao S.S."/>
            <person name="Kumar S.T.A."/>
            <person name="Kandiyil M.K."/>
            <person name="Saptami K."/>
            <person name="Rekha P.D."/>
        </authorList>
    </citation>
    <scope>NUCLEOTIDE SEQUENCE [LARGE SCALE GENOMIC DNA]</scope>
    <source>
        <strain evidence="5">prim 29</strain>
    </source>
</reference>
<protein>
    <submittedName>
        <fullName evidence="4">TIGR01777 family protein</fullName>
    </submittedName>
</protein>
<organism evidence="4 5">
    <name type="scientific">Vreelandella malpeensis</name>
    <dbReference type="NCBI Taxonomy" id="1172368"/>
    <lineage>
        <taxon>Bacteria</taxon>
        <taxon>Pseudomonadati</taxon>
        <taxon>Pseudomonadota</taxon>
        <taxon>Gammaproteobacteria</taxon>
        <taxon>Oceanospirillales</taxon>
        <taxon>Halomonadaceae</taxon>
        <taxon>Vreelandella</taxon>
    </lineage>
</organism>
<comment type="similarity">
    <text evidence="1">Belongs to the NAD(P)-dependent epimerase/dehydratase family. SDR39U1 subfamily.</text>
</comment>
<dbReference type="InterPro" id="IPR010099">
    <property type="entry name" value="SDR39U1"/>
</dbReference>
<name>A0ABS8DQ76_9GAMM</name>
<dbReference type="RefSeq" id="WP_227389117.1">
    <property type="nucleotide sequence ID" value="NZ_JBHSCJ010000003.1"/>
</dbReference>
<dbReference type="SUPFAM" id="SSF51735">
    <property type="entry name" value="NAD(P)-binding Rossmann-fold domains"/>
    <property type="match status" value="1"/>
</dbReference>
<keyword evidence="5" id="KW-1185">Reference proteome</keyword>
<dbReference type="EMBL" id="WHVL01000001">
    <property type="protein sequence ID" value="MCB8888467.1"/>
    <property type="molecule type" value="Genomic_DNA"/>
</dbReference>
<feature type="domain" description="DUF1731" evidence="3">
    <location>
        <begin position="253"/>
        <end position="299"/>
    </location>
</feature>
<dbReference type="InterPro" id="IPR013549">
    <property type="entry name" value="DUF1731"/>
</dbReference>
<dbReference type="InterPro" id="IPR001509">
    <property type="entry name" value="Epimerase_deHydtase"/>
</dbReference>
<proteinExistence type="inferred from homology"/>
<dbReference type="CDD" id="cd05242">
    <property type="entry name" value="SDR_a8"/>
    <property type="match status" value="1"/>
</dbReference>
<evidence type="ECO:0000313" key="4">
    <source>
        <dbReference type="EMBL" id="MCB8888467.1"/>
    </source>
</evidence>
<dbReference type="Pfam" id="PF01370">
    <property type="entry name" value="Epimerase"/>
    <property type="match status" value="1"/>
</dbReference>
<dbReference type="Gene3D" id="3.40.50.720">
    <property type="entry name" value="NAD(P)-binding Rossmann-like Domain"/>
    <property type="match status" value="1"/>
</dbReference>
<feature type="domain" description="NAD-dependent epimerase/dehydratase" evidence="2">
    <location>
        <begin position="3"/>
        <end position="219"/>
    </location>
</feature>
<evidence type="ECO:0000259" key="3">
    <source>
        <dbReference type="Pfam" id="PF08338"/>
    </source>
</evidence>
<dbReference type="Proteomes" id="UP001319882">
    <property type="component" value="Unassembled WGS sequence"/>
</dbReference>